<keyword evidence="1" id="KW-0175">Coiled coil</keyword>
<dbReference type="PANTHER" id="PTHR34344:SF1">
    <property type="entry name" value="BUBLIN COILED-COIL PROTEIN"/>
    <property type="match status" value="1"/>
</dbReference>
<gene>
    <name evidence="4" type="ORF">DMN91_010449</name>
    <name evidence="3" type="ORF">X777_16997</name>
</gene>
<dbReference type="EMBL" id="KK107111">
    <property type="protein sequence ID" value="EZA59037.1"/>
    <property type="molecule type" value="Genomic_DNA"/>
</dbReference>
<protein>
    <submittedName>
        <fullName evidence="3">Uncharacterized protein</fullName>
    </submittedName>
</protein>
<keyword evidence="5" id="KW-1185">Reference proteome</keyword>
<feature type="compositionally biased region" description="Basic and acidic residues" evidence="2">
    <location>
        <begin position="30"/>
        <end position="41"/>
    </location>
</feature>
<dbReference type="OrthoDB" id="10050612at2759"/>
<dbReference type="Proteomes" id="UP000053097">
    <property type="component" value="Unassembled WGS sequence"/>
</dbReference>
<accession>A0A026WSM7</accession>
<evidence type="ECO:0000313" key="4">
    <source>
        <dbReference type="EMBL" id="RLU16381.1"/>
    </source>
</evidence>
<dbReference type="STRING" id="2015173.A0A026WSM7"/>
<dbReference type="Proteomes" id="UP000279307">
    <property type="component" value="Chromosome 11"/>
</dbReference>
<reference evidence="3 5" key="1">
    <citation type="journal article" date="2014" name="Curr. Biol.">
        <title>The genome of the clonal raider ant Cerapachys biroi.</title>
        <authorList>
            <person name="Oxley P.R."/>
            <person name="Ji L."/>
            <person name="Fetter-Pruneda I."/>
            <person name="McKenzie S.K."/>
            <person name="Li C."/>
            <person name="Hu H."/>
            <person name="Zhang G."/>
            <person name="Kronauer D.J."/>
        </authorList>
    </citation>
    <scope>NUCLEOTIDE SEQUENCE [LARGE SCALE GENOMIC DNA]</scope>
</reference>
<dbReference type="PANTHER" id="PTHR34344">
    <property type="entry name" value="UPF0184 PROTEIN C9ORF16"/>
    <property type="match status" value="1"/>
</dbReference>
<reference evidence="4 6" key="2">
    <citation type="journal article" date="2018" name="Genome Res.">
        <title>The genomic architecture and molecular evolution of ant odorant receptors.</title>
        <authorList>
            <person name="McKenzie S.K."/>
            <person name="Kronauer D.J.C."/>
        </authorList>
    </citation>
    <scope>NUCLEOTIDE SEQUENCE [LARGE SCALE GENOMIC DNA]</scope>
    <source>
        <strain evidence="4">Clonal line C1</strain>
    </source>
</reference>
<proteinExistence type="predicted"/>
<reference evidence="4" key="3">
    <citation type="submission" date="2018-07" db="EMBL/GenBank/DDBJ databases">
        <authorList>
            <person name="Mckenzie S.K."/>
            <person name="Kronauer D.J.C."/>
        </authorList>
    </citation>
    <scope>NUCLEOTIDE SEQUENCE</scope>
    <source>
        <strain evidence="4">Clonal line C1</strain>
    </source>
</reference>
<dbReference type="EMBL" id="QOIP01000011">
    <property type="protein sequence ID" value="RLU16381.1"/>
    <property type="molecule type" value="Genomic_DNA"/>
</dbReference>
<name>A0A026WSM7_OOCBI</name>
<feature type="region of interest" description="Disordered" evidence="2">
    <location>
        <begin position="1"/>
        <end position="43"/>
    </location>
</feature>
<organism evidence="3 5">
    <name type="scientific">Ooceraea biroi</name>
    <name type="common">Clonal raider ant</name>
    <name type="synonym">Cerapachys biroi</name>
    <dbReference type="NCBI Taxonomy" id="2015173"/>
    <lineage>
        <taxon>Eukaryota</taxon>
        <taxon>Metazoa</taxon>
        <taxon>Ecdysozoa</taxon>
        <taxon>Arthropoda</taxon>
        <taxon>Hexapoda</taxon>
        <taxon>Insecta</taxon>
        <taxon>Pterygota</taxon>
        <taxon>Neoptera</taxon>
        <taxon>Endopterygota</taxon>
        <taxon>Hymenoptera</taxon>
        <taxon>Apocrita</taxon>
        <taxon>Aculeata</taxon>
        <taxon>Formicoidea</taxon>
        <taxon>Formicidae</taxon>
        <taxon>Dorylinae</taxon>
        <taxon>Ooceraea</taxon>
    </lineage>
</organism>
<dbReference type="OMA" id="NDDIHAE"/>
<evidence type="ECO:0000313" key="3">
    <source>
        <dbReference type="EMBL" id="EZA59037.1"/>
    </source>
</evidence>
<evidence type="ECO:0000313" key="5">
    <source>
        <dbReference type="Proteomes" id="UP000053097"/>
    </source>
</evidence>
<dbReference type="Pfam" id="PF03670">
    <property type="entry name" value="UPF0184"/>
    <property type="match status" value="1"/>
</dbReference>
<dbReference type="InterPro" id="IPR005374">
    <property type="entry name" value="BBLN_eukaryota"/>
</dbReference>
<sequence length="123" mass="14453">MVRDEYPGQEEGEAEKDMLKETVQPEEDNRDNAGEDHRDEAMEWSEDYSDQLTEHLEVDAYTVGFKMLDNELDRLNSFLDDLEQKNDNIHAELVELLRSNREVRQQFQGSSLQTEEQQSDQQS</sequence>
<evidence type="ECO:0000256" key="2">
    <source>
        <dbReference type="SAM" id="MobiDB-lite"/>
    </source>
</evidence>
<dbReference type="AlphaFoldDB" id="A0A026WSM7"/>
<feature type="coiled-coil region" evidence="1">
    <location>
        <begin position="65"/>
        <end position="106"/>
    </location>
</feature>
<evidence type="ECO:0000313" key="6">
    <source>
        <dbReference type="Proteomes" id="UP000279307"/>
    </source>
</evidence>
<evidence type="ECO:0000256" key="1">
    <source>
        <dbReference type="SAM" id="Coils"/>
    </source>
</evidence>